<dbReference type="OrthoDB" id="770182at2"/>
<sequence>MPKSNLPTYAIVELLIRLAKFDSAIGNYKDHAVYDDEVIVKTSGGNIRIPAALVMQQFEAPEQIVDEQLEKVAQWFNATN</sequence>
<keyword evidence="2" id="KW-1185">Reference proteome</keyword>
<accession>A0A5B8UY22</accession>
<dbReference type="EMBL" id="CP042436">
    <property type="protein sequence ID" value="QEC63231.1"/>
    <property type="molecule type" value="Genomic_DNA"/>
</dbReference>
<dbReference type="KEGG" id="mgin:FRZ54_11785"/>
<evidence type="ECO:0000313" key="2">
    <source>
        <dbReference type="Proteomes" id="UP000321479"/>
    </source>
</evidence>
<organism evidence="1 2">
    <name type="scientific">Mucilaginibacter ginsenosidivorans</name>
    <dbReference type="NCBI Taxonomy" id="398053"/>
    <lineage>
        <taxon>Bacteria</taxon>
        <taxon>Pseudomonadati</taxon>
        <taxon>Bacteroidota</taxon>
        <taxon>Sphingobacteriia</taxon>
        <taxon>Sphingobacteriales</taxon>
        <taxon>Sphingobacteriaceae</taxon>
        <taxon>Mucilaginibacter</taxon>
    </lineage>
</organism>
<dbReference type="AlphaFoldDB" id="A0A5B8UY22"/>
<name>A0A5B8UY22_9SPHI</name>
<evidence type="ECO:0000313" key="1">
    <source>
        <dbReference type="EMBL" id="QEC63231.1"/>
    </source>
</evidence>
<dbReference type="Proteomes" id="UP000321479">
    <property type="component" value="Chromosome"/>
</dbReference>
<gene>
    <name evidence="1" type="ORF">FRZ54_11785</name>
</gene>
<proteinExistence type="predicted"/>
<dbReference type="RefSeq" id="WP_147031807.1">
    <property type="nucleotide sequence ID" value="NZ_CP042436.1"/>
</dbReference>
<reference evidence="1 2" key="1">
    <citation type="journal article" date="2017" name="Curr. Microbiol.">
        <title>Mucilaginibacter ginsenosidivorans sp. nov., Isolated from Soil of Ginseng Field.</title>
        <authorList>
            <person name="Kim M.M."/>
            <person name="Siddiqi M.Z."/>
            <person name="Im W.T."/>
        </authorList>
    </citation>
    <scope>NUCLEOTIDE SEQUENCE [LARGE SCALE GENOMIC DNA]</scope>
    <source>
        <strain evidence="1 2">Gsoil 3017</strain>
    </source>
</reference>
<protein>
    <submittedName>
        <fullName evidence="1">Uncharacterized protein</fullName>
    </submittedName>
</protein>